<feature type="compositionally biased region" description="Basic and acidic residues" evidence="27">
    <location>
        <begin position="445"/>
        <end position="461"/>
    </location>
</feature>
<keyword evidence="4" id="KW-0597">Phosphoprotein</keyword>
<feature type="compositionally biased region" description="Polar residues" evidence="27">
    <location>
        <begin position="195"/>
        <end position="207"/>
    </location>
</feature>
<feature type="compositionally biased region" description="Polar residues" evidence="27">
    <location>
        <begin position="631"/>
        <end position="647"/>
    </location>
</feature>
<organism evidence="31 32">
    <name type="scientific">Pogonophryne albipinna</name>
    <dbReference type="NCBI Taxonomy" id="1090488"/>
    <lineage>
        <taxon>Eukaryota</taxon>
        <taxon>Metazoa</taxon>
        <taxon>Chordata</taxon>
        <taxon>Craniata</taxon>
        <taxon>Vertebrata</taxon>
        <taxon>Euteleostomi</taxon>
        <taxon>Actinopterygii</taxon>
        <taxon>Neopterygii</taxon>
        <taxon>Teleostei</taxon>
        <taxon>Neoteleostei</taxon>
        <taxon>Acanthomorphata</taxon>
        <taxon>Eupercaria</taxon>
        <taxon>Perciformes</taxon>
        <taxon>Notothenioidei</taxon>
        <taxon>Pogonophryne</taxon>
    </lineage>
</organism>
<feature type="binding site" evidence="22">
    <location>
        <position position="1752"/>
    </location>
    <ligand>
        <name>Mg(2+)</name>
        <dbReference type="ChEBI" id="CHEBI:18420"/>
    </ligand>
</feature>
<dbReference type="InterPro" id="IPR003598">
    <property type="entry name" value="Ig_sub2"/>
</dbReference>
<dbReference type="InterPro" id="IPR000719">
    <property type="entry name" value="Prot_kinase_dom"/>
</dbReference>
<evidence type="ECO:0000256" key="27">
    <source>
        <dbReference type="SAM" id="MobiDB-lite"/>
    </source>
</evidence>
<dbReference type="PROSITE" id="PS50835">
    <property type="entry name" value="IG_LIKE"/>
    <property type="match status" value="2"/>
</dbReference>
<dbReference type="InterPro" id="IPR017441">
    <property type="entry name" value="Protein_kinase_ATP_BS"/>
</dbReference>
<keyword evidence="22" id="KW-0479">Metal-binding</keyword>
<dbReference type="GO" id="GO:0019838">
    <property type="term" value="F:growth factor binding"/>
    <property type="evidence" value="ECO:0007669"/>
    <property type="project" value="TreeGrafter"/>
</dbReference>
<feature type="binding site" evidence="21 25">
    <location>
        <position position="1587"/>
    </location>
    <ligand>
        <name>ATP</name>
        <dbReference type="ChEBI" id="CHEBI:30616"/>
    </ligand>
</feature>
<comment type="catalytic activity">
    <reaction evidence="19">
        <text>L-tyrosyl-[protein] + ATP = O-phospho-L-tyrosyl-[protein] + ADP + H(+)</text>
        <dbReference type="Rhea" id="RHEA:10596"/>
        <dbReference type="Rhea" id="RHEA-COMP:10136"/>
        <dbReference type="Rhea" id="RHEA-COMP:20101"/>
        <dbReference type="ChEBI" id="CHEBI:15378"/>
        <dbReference type="ChEBI" id="CHEBI:30616"/>
        <dbReference type="ChEBI" id="CHEBI:46858"/>
        <dbReference type="ChEBI" id="CHEBI:61978"/>
        <dbReference type="ChEBI" id="CHEBI:456216"/>
        <dbReference type="EC" id="2.7.10.1"/>
    </reaction>
</comment>
<dbReference type="GO" id="GO:1990682">
    <property type="term" value="C:CSF1-CSF1R complex"/>
    <property type="evidence" value="ECO:0007669"/>
    <property type="project" value="TreeGrafter"/>
</dbReference>
<dbReference type="InterPro" id="IPR013783">
    <property type="entry name" value="Ig-like_fold"/>
</dbReference>
<dbReference type="PANTHER" id="PTHR24416:SF47">
    <property type="entry name" value="MACROPHAGE COLONY-STIMULATING FACTOR 1 RECEPTOR"/>
    <property type="match status" value="1"/>
</dbReference>
<dbReference type="GO" id="GO:0019955">
    <property type="term" value="F:cytokine binding"/>
    <property type="evidence" value="ECO:0007669"/>
    <property type="project" value="InterPro"/>
</dbReference>
<dbReference type="GO" id="GO:0005886">
    <property type="term" value="C:plasma membrane"/>
    <property type="evidence" value="ECO:0007669"/>
    <property type="project" value="UniProtKB-SubCell"/>
</dbReference>
<dbReference type="InterPro" id="IPR030658">
    <property type="entry name" value="CSF-1_receptor"/>
</dbReference>
<feature type="compositionally biased region" description="Basic and acidic residues" evidence="27">
    <location>
        <begin position="214"/>
        <end position="228"/>
    </location>
</feature>
<dbReference type="SUPFAM" id="SSF48726">
    <property type="entry name" value="Immunoglobulin"/>
    <property type="match status" value="4"/>
</dbReference>
<feature type="binding site" evidence="23">
    <location>
        <begin position="1560"/>
        <end position="1568"/>
    </location>
    <ligand>
        <name>ATP</name>
        <dbReference type="ChEBI" id="CHEBI:30616"/>
    </ligand>
</feature>
<keyword evidence="9" id="KW-0418">Kinase</keyword>
<dbReference type="EC" id="2.7.10.1" evidence="2"/>
<keyword evidence="5" id="KW-0808">Transferase</keyword>
<feature type="binding site" evidence="21">
    <location>
        <position position="1738"/>
    </location>
    <ligand>
        <name>ATP</name>
        <dbReference type="ChEBI" id="CHEBI:30616"/>
    </ligand>
</feature>
<dbReference type="InterPro" id="IPR001824">
    <property type="entry name" value="Tyr_kinase_rcpt_3_CS"/>
</dbReference>
<evidence type="ECO:0000256" key="14">
    <source>
        <dbReference type="ARBA" id="ARBA00023137"/>
    </source>
</evidence>
<dbReference type="SUPFAM" id="SSF56112">
    <property type="entry name" value="Protein kinase-like (PK-like)"/>
    <property type="match status" value="1"/>
</dbReference>
<keyword evidence="18 26" id="KW-0393">Immunoglobulin domain</keyword>
<dbReference type="GO" id="GO:0030316">
    <property type="term" value="P:osteoclast differentiation"/>
    <property type="evidence" value="ECO:0007669"/>
    <property type="project" value="TreeGrafter"/>
</dbReference>
<dbReference type="Pfam" id="PF13927">
    <property type="entry name" value="Ig_3"/>
    <property type="match status" value="1"/>
</dbReference>
<proteinExistence type="inferred from homology"/>
<evidence type="ECO:0000256" key="17">
    <source>
        <dbReference type="ARBA" id="ARBA00023180"/>
    </source>
</evidence>
<keyword evidence="32" id="KW-1185">Reference proteome</keyword>
<dbReference type="InterPro" id="IPR007110">
    <property type="entry name" value="Ig-like_dom"/>
</dbReference>
<evidence type="ECO:0000256" key="20">
    <source>
        <dbReference type="PIRSR" id="PIRSR000615-1"/>
    </source>
</evidence>
<dbReference type="InterPro" id="IPR011009">
    <property type="entry name" value="Kinase-like_dom_sf"/>
</dbReference>
<reference evidence="31" key="1">
    <citation type="submission" date="2022-11" db="EMBL/GenBank/DDBJ databases">
        <title>Chromosome-level genome of Pogonophryne albipinna.</title>
        <authorList>
            <person name="Jo E."/>
        </authorList>
    </citation>
    <scope>NUCLEOTIDE SEQUENCE</scope>
    <source>
        <strain evidence="31">SGF0006</strain>
        <tissue evidence="31">Muscle</tissue>
    </source>
</reference>
<evidence type="ECO:0000259" key="29">
    <source>
        <dbReference type="PROSITE" id="PS50011"/>
    </source>
</evidence>
<keyword evidence="6 26" id="KW-0812">Transmembrane</keyword>
<dbReference type="InterPro" id="IPR008266">
    <property type="entry name" value="Tyr_kinase_AS"/>
</dbReference>
<feature type="disulfide bond" evidence="24">
    <location>
        <begin position="1197"/>
        <end position="1251"/>
    </location>
</feature>
<dbReference type="FunFam" id="1.10.510.10:FF:000140">
    <property type="entry name" value="Platelet-derived growth factor receptor beta"/>
    <property type="match status" value="1"/>
</dbReference>
<evidence type="ECO:0000256" key="16">
    <source>
        <dbReference type="ARBA" id="ARBA00023170"/>
    </source>
</evidence>
<dbReference type="FunFam" id="3.30.200.20:FF:000619">
    <property type="entry name" value="macrophage colony-stimulating factor 1 receptor isoform X2"/>
    <property type="match status" value="1"/>
</dbReference>
<feature type="disulfide bond" evidence="24">
    <location>
        <begin position="1096"/>
        <end position="1150"/>
    </location>
</feature>
<dbReference type="Gene3D" id="2.60.40.10">
    <property type="entry name" value="Immunoglobulins"/>
    <property type="match status" value="4"/>
</dbReference>
<dbReference type="GO" id="GO:0030335">
    <property type="term" value="P:positive regulation of cell migration"/>
    <property type="evidence" value="ECO:0007669"/>
    <property type="project" value="TreeGrafter"/>
</dbReference>
<keyword evidence="7" id="KW-0677">Repeat</keyword>
<feature type="binding site" evidence="21">
    <location>
        <begin position="1635"/>
        <end position="1641"/>
    </location>
    <ligand>
        <name>ATP</name>
        <dbReference type="ChEBI" id="CHEBI:30616"/>
    </ligand>
</feature>
<evidence type="ECO:0000256" key="23">
    <source>
        <dbReference type="PIRSR" id="PIRSR500947-51"/>
    </source>
</evidence>
<dbReference type="Gene3D" id="1.10.510.10">
    <property type="entry name" value="Transferase(Phosphotransferase) domain 1"/>
    <property type="match status" value="1"/>
</dbReference>
<feature type="transmembrane region" description="Helical" evidence="28">
    <location>
        <begin position="1490"/>
        <end position="1513"/>
    </location>
</feature>
<feature type="binding site" evidence="21">
    <location>
        <begin position="1561"/>
        <end position="1568"/>
    </location>
    <ligand>
        <name>ATP</name>
        <dbReference type="ChEBI" id="CHEBI:30616"/>
    </ligand>
</feature>
<evidence type="ECO:0000256" key="24">
    <source>
        <dbReference type="PIRSR" id="PIRSR500947-52"/>
    </source>
</evidence>
<keyword evidence="11" id="KW-0832">Ubl conjugation</keyword>
<comment type="similarity">
    <text evidence="26">Belongs to the protein kinase superfamily. Tyr protein kinase family. CSF-1/PDGF receptor subfamily.</text>
</comment>
<feature type="region of interest" description="Disordered" evidence="27">
    <location>
        <begin position="1"/>
        <end position="820"/>
    </location>
</feature>
<dbReference type="EMBL" id="JAPTMU010000295">
    <property type="protein sequence ID" value="KAJ4919405.1"/>
    <property type="molecule type" value="Genomic_DNA"/>
</dbReference>
<evidence type="ECO:0000256" key="28">
    <source>
        <dbReference type="SAM" id="Phobius"/>
    </source>
</evidence>
<evidence type="ECO:0000256" key="6">
    <source>
        <dbReference type="ARBA" id="ARBA00022692"/>
    </source>
</evidence>
<dbReference type="SMART" id="SM00219">
    <property type="entry name" value="TyrKc"/>
    <property type="match status" value="1"/>
</dbReference>
<gene>
    <name evidence="31" type="ORF">JOQ06_000090</name>
</gene>
<dbReference type="PIRSF" id="PIRSF500947">
    <property type="entry name" value="CSF-1_receptor"/>
    <property type="match status" value="1"/>
</dbReference>
<keyword evidence="8 21" id="KW-0547">Nucleotide-binding</keyword>
<dbReference type="PANTHER" id="PTHR24416">
    <property type="entry name" value="TYROSINE-PROTEIN KINASE RECEPTOR"/>
    <property type="match status" value="1"/>
</dbReference>
<evidence type="ECO:0000256" key="26">
    <source>
        <dbReference type="RuleBase" id="RU000311"/>
    </source>
</evidence>
<feature type="disulfide bond" evidence="24">
    <location>
        <begin position="1008"/>
        <end position="1048"/>
    </location>
</feature>
<sequence>MILGAIRESQRGTSPPQRGTSPPQRVSERNLPPQRVSEKNLPLREFQRGTSPPQRVSERNHPPQRVSERNLPLREFQRGTSPLSEEPPPSESLREEPPLLSEEPPPSESLREEPPLLREEPPPQRVSERNLPPQRVSERNLPPLSESQRGTSPLRESQRGTSPLRESQRGTSPPQVSERNLPSSERNLPLREFQRGTSPLRESQRGTSPPSVSLREEPPPSESLREEPPLLSEEPPPSESLREEPPLLSEEPSPSESLREEPPLLSEEPPPSESLREEPPLLSEEPSPSESLREEPPLLSEEPPPSESLREEPPPSERNLPSSVRNLPPQRVSERNLSPSESLIEEPPPLRESQRGTSPPQESQRGTSPLRESQRGTSPLRESQRGTSPLRESQRGTSPLRESPRGTSPLRESQRGTSPLRESQRGTSPLREQRVSERNLPPSESLRDEPPPSEKSLREEPPLLSEEPPPSESLREKPPLLSEEPPPSESLREEPPLLSEEPPPQRVSERNLPPQRVSERNLPSSVRNPPLRESQRGTSPPQRVSERNLPSSVRNLPPQRVSERNLPSSVRNLPPQRVSERNLPSSVRNLPPQRVSERNLPSSVRNLPPQRVSERNLPYSVRNLPLRESQRGTSPPQESQRGTSPPQRVSERNPPPSESLREEPPLLSEEPSPSESLREEPPLLSEEPPPSESLREEPPLLKSLIEEPPPSERNLPPSESLREEPPPSERNLPPSESLREEPPPLRESQRGTSPLRESQRGTSLLRESQRGTSPPQRVSERNLPPSPLSPPSDHHDNPAVAMTMGKAPGAASVSDRQPGQEVRQEVVDLLTQLLDVQKEIANNQNQVVQLLGMLGTQGEQQILNLQNVARHQSLLVENHQALLLQTSRISTALHDLKRPPMKGSLCSNQPMRASLCSNQPMRGSLCSNKPMRASLCSNQPMRGSLCSNQPMRGSLCSNQPMRGSLCSNQPMRGSLCSPGPPWILLNSQVLPNRTDLVLEVGSVFSLGCHGNLSSRLTTTSFNWLYKDQVPNPMQVNSSNTRDTGTYTCRYTNQSLEHQHTWIHLYVKDPANPSSVFLTSHKMNFDVQEGEDFLFRCILTDPSFTNLTLQSEDSSGSRGRGLPLGMNVTLDPRRGAVIRGVQRSFRGRYSCSGRKGGSEFRSIAMSLEVHPRLRHPPSLSVSQQVCVRLKGEEFEVTCQTSNPSHFITLTWTPPHSETLNVSKTQHYDHQLFISSTLTLSPVRQTHSGTYICTAANEAGKASAETLLTVLDAPYLRIYLQPQKQANANTNTLEFNEDSAVNVSSMLMREQRELEANISSSPLVVNRELIANVSSKTMEVNGSSSANTSGSSTVEVSEASLLLRRVRPEDGGQYSFHFENSFFNGSQNIDLQIYRSPRVSVRQENGSLTCSSSGYPLPTILWSTCAGLQDSCGDISTNQESAANVTSQEEEVRLTLGTPADDVTAECVAYNKVGLSRQALHLHAAAVTFSPALIGCLSCAAVLLLLLLVISYKLGQKPRYEVRWKIIESSDGNSYTFFDPAQLPYNRKWEFPRDRLRLGAVLGSGAFGKVVMATAYGLRNDSMTTVAVKMLKPSAHSVEREALMSELKILGHLGYHDNIVNLLGACTLGGPMLMITEYCSHGDLLNFLRAHAHHFLSELSVDEKSGDAFYKNTAGGRVRSDSGISCCSEYQEMLTPGQKLTGVQTDSVSVGDLIRFSYQVSQGLDFLSSRNCIHRDVAARNVLLTDRRVAKICDFGLARDIRNDDSYIVQGNARLPVKWMSPESIFGCVYTVQSDVWSYGVFLWETFSLGKSPYPNVAVDTNFYKMIQDGRHMEQPDFAPAEMYQLMTCCWSLEPTDRPTFNMIGQLINRLLPSSNETSPHHSEKSTYRNINEWHHGDGEEEEPMMQNIYQLS</sequence>
<comment type="subcellular location">
    <subcellularLocation>
        <location evidence="1">Cell membrane</location>
        <topology evidence="1">Single-pass type I membrane protein</topology>
    </subcellularLocation>
    <subcellularLocation>
        <location evidence="26">Membrane</location>
        <topology evidence="26">Single-pass type I membrane protein</topology>
    </subcellularLocation>
</comment>
<evidence type="ECO:0000256" key="13">
    <source>
        <dbReference type="ARBA" id="ARBA00023136"/>
    </source>
</evidence>
<feature type="compositionally biased region" description="Polar residues" evidence="27">
    <location>
        <begin position="750"/>
        <end position="776"/>
    </location>
</feature>
<evidence type="ECO:0000256" key="5">
    <source>
        <dbReference type="ARBA" id="ARBA00022679"/>
    </source>
</evidence>
<keyword evidence="3" id="KW-1003">Cell membrane</keyword>
<dbReference type="GO" id="GO:0043408">
    <property type="term" value="P:regulation of MAPK cascade"/>
    <property type="evidence" value="ECO:0007669"/>
    <property type="project" value="TreeGrafter"/>
</dbReference>
<evidence type="ECO:0000313" key="31">
    <source>
        <dbReference type="EMBL" id="KAJ4919405.1"/>
    </source>
</evidence>
<dbReference type="GO" id="GO:0007169">
    <property type="term" value="P:cell surface receptor protein tyrosine kinase signaling pathway"/>
    <property type="evidence" value="ECO:0007669"/>
    <property type="project" value="InterPro"/>
</dbReference>
<keyword evidence="12 28" id="KW-1133">Transmembrane helix</keyword>
<keyword evidence="22" id="KW-0460">Magnesium</keyword>
<evidence type="ECO:0000259" key="30">
    <source>
        <dbReference type="PROSITE" id="PS50835"/>
    </source>
</evidence>
<evidence type="ECO:0000313" key="32">
    <source>
        <dbReference type="Proteomes" id="UP001219934"/>
    </source>
</evidence>
<dbReference type="InterPro" id="IPR050122">
    <property type="entry name" value="RTK"/>
</dbReference>
<feature type="binding site" evidence="22">
    <location>
        <position position="1533"/>
    </location>
    <ligand>
        <name>Mg(2+)</name>
        <dbReference type="ChEBI" id="CHEBI:18420"/>
    </ligand>
</feature>
<comment type="caution">
    <text evidence="31">The sequence shown here is derived from an EMBL/GenBank/DDBJ whole genome shotgun (WGS) entry which is preliminary data.</text>
</comment>
<dbReference type="GO" id="GO:0046872">
    <property type="term" value="F:metal ion binding"/>
    <property type="evidence" value="ECO:0007669"/>
    <property type="project" value="UniProtKB-KW"/>
</dbReference>
<feature type="compositionally biased region" description="Low complexity" evidence="27">
    <location>
        <begin position="280"/>
        <end position="290"/>
    </location>
</feature>
<dbReference type="InterPro" id="IPR003599">
    <property type="entry name" value="Ig_sub"/>
</dbReference>
<evidence type="ECO:0000256" key="12">
    <source>
        <dbReference type="ARBA" id="ARBA00022989"/>
    </source>
</evidence>
<feature type="compositionally biased region" description="Low complexity" evidence="27">
    <location>
        <begin position="246"/>
        <end position="256"/>
    </location>
</feature>
<dbReference type="GO" id="GO:0005011">
    <property type="term" value="F:macrophage colony-stimulating factor receptor activity"/>
    <property type="evidence" value="ECO:0007669"/>
    <property type="project" value="TreeGrafter"/>
</dbReference>
<evidence type="ECO:0000256" key="18">
    <source>
        <dbReference type="ARBA" id="ARBA00023319"/>
    </source>
</evidence>
<feature type="compositionally biased region" description="Polar residues" evidence="27">
    <location>
        <begin position="355"/>
        <end position="397"/>
    </location>
</feature>
<feature type="compositionally biased region" description="Basic and acidic residues" evidence="27">
    <location>
        <begin position="737"/>
        <end position="749"/>
    </location>
</feature>
<evidence type="ECO:0000256" key="8">
    <source>
        <dbReference type="ARBA" id="ARBA00022741"/>
    </source>
</evidence>
<feature type="transmembrane region" description="Helical" evidence="28">
    <location>
        <begin position="1554"/>
        <end position="1576"/>
    </location>
</feature>
<feature type="compositionally biased region" description="Polar residues" evidence="27">
    <location>
        <begin position="415"/>
        <end position="427"/>
    </location>
</feature>
<evidence type="ECO:0000256" key="7">
    <source>
        <dbReference type="ARBA" id="ARBA00022737"/>
    </source>
</evidence>
<dbReference type="PIRSF" id="PIRSF000615">
    <property type="entry name" value="TyrPK_CSF1-R"/>
    <property type="match status" value="1"/>
</dbReference>
<feature type="compositionally biased region" description="Basic and acidic residues" evidence="27">
    <location>
        <begin position="36"/>
        <end position="47"/>
    </location>
</feature>
<dbReference type="CDD" id="cd00096">
    <property type="entry name" value="Ig"/>
    <property type="match status" value="1"/>
</dbReference>
<dbReference type="Gene3D" id="3.30.200.20">
    <property type="entry name" value="Phosphorylase Kinase, domain 1"/>
    <property type="match status" value="1"/>
</dbReference>
<dbReference type="GO" id="GO:0043235">
    <property type="term" value="C:receptor complex"/>
    <property type="evidence" value="ECO:0007669"/>
    <property type="project" value="TreeGrafter"/>
</dbReference>
<keyword evidence="15 24" id="KW-1015">Disulfide bond</keyword>
<keyword evidence="17" id="KW-0325">Glycoprotein</keyword>
<dbReference type="InterPro" id="IPR036179">
    <property type="entry name" value="Ig-like_dom_sf"/>
</dbReference>
<feature type="domain" description="Ig-like" evidence="30">
    <location>
        <begin position="981"/>
        <end position="1060"/>
    </location>
</feature>
<feature type="binding site" evidence="22">
    <location>
        <position position="1739"/>
    </location>
    <ligand>
        <name>Mg(2+)</name>
        <dbReference type="ChEBI" id="CHEBI:18420"/>
    </ligand>
</feature>
<dbReference type="Pfam" id="PF07714">
    <property type="entry name" value="PK_Tyr_Ser-Thr"/>
    <property type="match status" value="1"/>
</dbReference>
<feature type="disulfide bond" evidence="24">
    <location>
        <begin position="1408"/>
        <end position="1465"/>
    </location>
</feature>
<evidence type="ECO:0000256" key="15">
    <source>
        <dbReference type="ARBA" id="ARBA00023157"/>
    </source>
</evidence>
<dbReference type="InterPro" id="IPR001245">
    <property type="entry name" value="Ser-Thr/Tyr_kinase_cat_dom"/>
</dbReference>
<evidence type="ECO:0000256" key="3">
    <source>
        <dbReference type="ARBA" id="ARBA00022475"/>
    </source>
</evidence>
<feature type="compositionally biased region" description="Polar residues" evidence="27">
    <location>
        <begin position="536"/>
        <end position="554"/>
    </location>
</feature>
<keyword evidence="14" id="KW-0829">Tyrosine-protein kinase</keyword>
<feature type="domain" description="Ig-like" evidence="30">
    <location>
        <begin position="1176"/>
        <end position="1267"/>
    </location>
</feature>
<feature type="compositionally biased region" description="Polar residues" evidence="27">
    <location>
        <begin position="145"/>
        <end position="186"/>
    </location>
</feature>
<feature type="compositionally biased region" description="Low complexity" evidence="27">
    <location>
        <begin position="665"/>
        <end position="675"/>
    </location>
</feature>
<dbReference type="SMART" id="SM00408">
    <property type="entry name" value="IGc2"/>
    <property type="match status" value="2"/>
</dbReference>
<evidence type="ECO:0000256" key="2">
    <source>
        <dbReference type="ARBA" id="ARBA00011902"/>
    </source>
</evidence>
<keyword evidence="13 28" id="KW-0472">Membrane</keyword>
<dbReference type="Proteomes" id="UP001219934">
    <property type="component" value="Unassembled WGS sequence"/>
</dbReference>
<dbReference type="PROSITE" id="PS00109">
    <property type="entry name" value="PROTEIN_KINASE_TYR"/>
    <property type="match status" value="1"/>
</dbReference>
<name>A0AAD6A7J1_9TELE</name>
<dbReference type="SMART" id="SM00409">
    <property type="entry name" value="IG"/>
    <property type="match status" value="4"/>
</dbReference>
<keyword evidence="10 21" id="KW-0067">ATP-binding</keyword>
<evidence type="ECO:0000256" key="21">
    <source>
        <dbReference type="PIRSR" id="PIRSR000615-2"/>
    </source>
</evidence>
<dbReference type="PROSITE" id="PS00240">
    <property type="entry name" value="RECEPTOR_TYR_KIN_III"/>
    <property type="match status" value="1"/>
</dbReference>
<evidence type="ECO:0000256" key="11">
    <source>
        <dbReference type="ARBA" id="ARBA00022843"/>
    </source>
</evidence>
<evidence type="ECO:0000256" key="9">
    <source>
        <dbReference type="ARBA" id="ARBA00022777"/>
    </source>
</evidence>
<dbReference type="Pfam" id="PF25305">
    <property type="entry name" value="Ig_PDGFR_d4"/>
    <property type="match status" value="1"/>
</dbReference>
<feature type="compositionally biased region" description="Polar residues" evidence="27">
    <location>
        <begin position="11"/>
        <end position="24"/>
    </location>
</feature>
<evidence type="ECO:0000256" key="19">
    <source>
        <dbReference type="ARBA" id="ARBA00051243"/>
    </source>
</evidence>
<feature type="domain" description="Protein kinase" evidence="29">
    <location>
        <begin position="1554"/>
        <end position="1870"/>
    </location>
</feature>
<feature type="compositionally biased region" description="Basic and acidic residues" evidence="27">
    <location>
        <begin position="56"/>
        <end position="77"/>
    </location>
</feature>
<evidence type="ECO:0000256" key="1">
    <source>
        <dbReference type="ARBA" id="ARBA00004251"/>
    </source>
</evidence>
<evidence type="ECO:0000256" key="10">
    <source>
        <dbReference type="ARBA" id="ARBA00022840"/>
    </source>
</evidence>
<dbReference type="PROSITE" id="PS50011">
    <property type="entry name" value="PROTEIN_KINASE_DOM"/>
    <property type="match status" value="1"/>
</dbReference>
<keyword evidence="16 26" id="KW-0675">Receptor</keyword>
<feature type="active site" description="Proton acceptor" evidence="20">
    <location>
        <position position="1734"/>
    </location>
</feature>
<protein>
    <recommendedName>
        <fullName evidence="2">receptor protein-tyrosine kinase</fullName>
        <ecNumber evidence="2">2.7.10.1</ecNumber>
    </recommendedName>
</protein>
<evidence type="ECO:0000256" key="25">
    <source>
        <dbReference type="PROSITE-ProRule" id="PRU10141"/>
    </source>
</evidence>
<dbReference type="PROSITE" id="PS00107">
    <property type="entry name" value="PROTEIN_KINASE_ATP"/>
    <property type="match status" value="1"/>
</dbReference>
<evidence type="ECO:0000256" key="4">
    <source>
        <dbReference type="ARBA" id="ARBA00022553"/>
    </source>
</evidence>
<evidence type="ECO:0000256" key="22">
    <source>
        <dbReference type="PIRSR" id="PIRSR000615-3"/>
    </source>
</evidence>
<accession>A0AAD6A7J1</accession>
<dbReference type="InterPro" id="IPR020635">
    <property type="entry name" value="Tyr_kinase_cat_dom"/>
</dbReference>
<feature type="compositionally biased region" description="Basic and acidic residues" evidence="27">
    <location>
        <begin position="109"/>
        <end position="128"/>
    </location>
</feature>
<dbReference type="GO" id="GO:0005524">
    <property type="term" value="F:ATP binding"/>
    <property type="evidence" value="ECO:0007669"/>
    <property type="project" value="UniProtKB-UniRule"/>
</dbReference>